<feature type="binding site" evidence="5">
    <location>
        <begin position="113"/>
        <end position="117"/>
    </location>
    <ligand>
        <name>S-adenosyl-L-methionine</name>
        <dbReference type="ChEBI" id="CHEBI:59789"/>
    </ligand>
</feature>
<dbReference type="CDD" id="cd02440">
    <property type="entry name" value="AdoMet_MTases"/>
    <property type="match status" value="1"/>
</dbReference>
<accession>A0A3N5ZBU7</accession>
<dbReference type="InterPro" id="IPR002052">
    <property type="entry name" value="DNA_methylase_N6_adenine_CS"/>
</dbReference>
<evidence type="ECO:0000256" key="2">
    <source>
        <dbReference type="ARBA" id="ARBA00022679"/>
    </source>
</evidence>
<feature type="binding site" evidence="5">
    <location>
        <position position="136"/>
    </location>
    <ligand>
        <name>S-adenosyl-L-methionine</name>
        <dbReference type="ChEBI" id="CHEBI:59789"/>
    </ligand>
</feature>
<feature type="binding site" evidence="5">
    <location>
        <position position="179"/>
    </location>
    <ligand>
        <name>S-adenosyl-L-methionine</name>
        <dbReference type="ChEBI" id="CHEBI:59789"/>
    </ligand>
</feature>
<sequence length="284" mass="31426">MNIGQARQWARGLLDEPTDADYLLSAVLNKPRSFLFAFDDVVLSQEQELQFKDAVERRVTGEPVAYITGVKEFWSLPLYVSPATLIPRPETELLVETVLEKVNIEKASICDLGTGTGAVALAIGHEKPNWDVVGVDRITQAVMVASQNAANLAITNVDFLQSDWFSSLTGKKFDAIVTNPPYVESDSKYLAEGDVRFEPESALCAGYDGLDDIRIIIECAGTHLNHGGWLMIEHGFDQHQNVAALLRNADFVDIAAIEDLNLYQRVTIARLRAEQKATRGKAYE</sequence>
<feature type="domain" description="Release factor glutamine methyltransferase N-terminal" evidence="7">
    <location>
        <begin position="14"/>
        <end position="69"/>
    </location>
</feature>
<feature type="binding site" evidence="5">
    <location>
        <position position="164"/>
    </location>
    <ligand>
        <name>S-adenosyl-L-methionine</name>
        <dbReference type="ChEBI" id="CHEBI:59789"/>
    </ligand>
</feature>
<dbReference type="RefSeq" id="WP_124027082.1">
    <property type="nucleotide sequence ID" value="NZ_JBHRSN010000015.1"/>
</dbReference>
<dbReference type="EMBL" id="RPOK01000002">
    <property type="protein sequence ID" value="RPJ67178.1"/>
    <property type="molecule type" value="Genomic_DNA"/>
</dbReference>
<dbReference type="InterPro" id="IPR050320">
    <property type="entry name" value="N5-glutamine_MTase"/>
</dbReference>
<dbReference type="InterPro" id="IPR040758">
    <property type="entry name" value="PrmC_N"/>
</dbReference>
<keyword evidence="9" id="KW-1185">Reference proteome</keyword>
<comment type="caution">
    <text evidence="8">The sequence shown here is derived from an EMBL/GenBank/DDBJ whole genome shotgun (WGS) entry which is preliminary data.</text>
</comment>
<dbReference type="SUPFAM" id="SSF53335">
    <property type="entry name" value="S-adenosyl-L-methionine-dependent methyltransferases"/>
    <property type="match status" value="1"/>
</dbReference>
<dbReference type="InterPro" id="IPR029063">
    <property type="entry name" value="SAM-dependent_MTases_sf"/>
</dbReference>
<dbReference type="OrthoDB" id="9800643at2"/>
<dbReference type="Pfam" id="PF17827">
    <property type="entry name" value="PrmC_N"/>
    <property type="match status" value="1"/>
</dbReference>
<dbReference type="Proteomes" id="UP000275281">
    <property type="component" value="Unassembled WGS sequence"/>
</dbReference>
<gene>
    <name evidence="5 8" type="primary">prmC</name>
    <name evidence="8" type="ORF">DRW07_06475</name>
</gene>
<dbReference type="Pfam" id="PF05175">
    <property type="entry name" value="MTS"/>
    <property type="match status" value="1"/>
</dbReference>
<evidence type="ECO:0000256" key="5">
    <source>
        <dbReference type="HAMAP-Rule" id="MF_02126"/>
    </source>
</evidence>
<dbReference type="GO" id="GO:0102559">
    <property type="term" value="F:peptide chain release factor N(5)-glutamine methyltransferase activity"/>
    <property type="evidence" value="ECO:0007669"/>
    <property type="project" value="UniProtKB-EC"/>
</dbReference>
<dbReference type="Gene3D" id="1.10.8.10">
    <property type="entry name" value="DNA helicase RuvA subunit, C-terminal domain"/>
    <property type="match status" value="1"/>
</dbReference>
<dbReference type="FunFam" id="3.40.50.150:FF:000053">
    <property type="entry name" value="Release factor glutamine methyltransferase"/>
    <property type="match status" value="1"/>
</dbReference>
<reference evidence="8 9" key="1">
    <citation type="submission" date="2018-11" db="EMBL/GenBank/DDBJ databases">
        <authorList>
            <person name="Ye M.-Q."/>
            <person name="Du Z.-J."/>
        </authorList>
    </citation>
    <scope>NUCLEOTIDE SEQUENCE [LARGE SCALE GENOMIC DNA]</scope>
    <source>
        <strain evidence="8 9">U0105</strain>
    </source>
</reference>
<dbReference type="InterPro" id="IPR004556">
    <property type="entry name" value="HemK-like"/>
</dbReference>
<evidence type="ECO:0000313" key="8">
    <source>
        <dbReference type="EMBL" id="RPJ67178.1"/>
    </source>
</evidence>
<dbReference type="InterPro" id="IPR007848">
    <property type="entry name" value="Small_mtfrase_dom"/>
</dbReference>
<comment type="catalytic activity">
    <reaction evidence="4 5">
        <text>L-glutaminyl-[peptide chain release factor] + S-adenosyl-L-methionine = N(5)-methyl-L-glutaminyl-[peptide chain release factor] + S-adenosyl-L-homocysteine + H(+)</text>
        <dbReference type="Rhea" id="RHEA:42896"/>
        <dbReference type="Rhea" id="RHEA-COMP:10271"/>
        <dbReference type="Rhea" id="RHEA-COMP:10272"/>
        <dbReference type="ChEBI" id="CHEBI:15378"/>
        <dbReference type="ChEBI" id="CHEBI:30011"/>
        <dbReference type="ChEBI" id="CHEBI:57856"/>
        <dbReference type="ChEBI" id="CHEBI:59789"/>
        <dbReference type="ChEBI" id="CHEBI:61891"/>
        <dbReference type="EC" id="2.1.1.297"/>
    </reaction>
</comment>
<comment type="similarity">
    <text evidence="5">Belongs to the protein N5-glutamine methyltransferase family. PrmC subfamily.</text>
</comment>
<feature type="binding site" evidence="5">
    <location>
        <begin position="179"/>
        <end position="182"/>
    </location>
    <ligand>
        <name>substrate</name>
    </ligand>
</feature>
<dbReference type="GO" id="GO:0003676">
    <property type="term" value="F:nucleic acid binding"/>
    <property type="evidence" value="ECO:0007669"/>
    <property type="project" value="InterPro"/>
</dbReference>
<dbReference type="HAMAP" id="MF_02126">
    <property type="entry name" value="RF_methyltr_PrmC"/>
    <property type="match status" value="1"/>
</dbReference>
<comment type="function">
    <text evidence="5">Methylates the class 1 translation termination release factors RF1/PrfA and RF2/PrfB on the glutamine residue of the universally conserved GGQ motif.</text>
</comment>
<evidence type="ECO:0000256" key="1">
    <source>
        <dbReference type="ARBA" id="ARBA00022603"/>
    </source>
</evidence>
<evidence type="ECO:0000313" key="9">
    <source>
        <dbReference type="Proteomes" id="UP000275281"/>
    </source>
</evidence>
<feature type="domain" description="Methyltransferase small" evidence="6">
    <location>
        <begin position="91"/>
        <end position="186"/>
    </location>
</feature>
<dbReference type="NCBIfam" id="TIGR00536">
    <property type="entry name" value="hemK_fam"/>
    <property type="match status" value="1"/>
</dbReference>
<dbReference type="Gene3D" id="3.40.50.150">
    <property type="entry name" value="Vaccinia Virus protein VP39"/>
    <property type="match status" value="1"/>
</dbReference>
<organism evidence="8 9">
    <name type="scientific">Alteromonas sediminis</name>
    <dbReference type="NCBI Taxonomy" id="2259342"/>
    <lineage>
        <taxon>Bacteria</taxon>
        <taxon>Pseudomonadati</taxon>
        <taxon>Pseudomonadota</taxon>
        <taxon>Gammaproteobacteria</taxon>
        <taxon>Alteromonadales</taxon>
        <taxon>Alteromonadaceae</taxon>
        <taxon>Alteromonas/Salinimonas group</taxon>
        <taxon>Alteromonas</taxon>
    </lineage>
</organism>
<dbReference type="EC" id="2.1.1.297" evidence="5"/>
<keyword evidence="1 5" id="KW-0489">Methyltransferase</keyword>
<keyword evidence="3 5" id="KW-0949">S-adenosyl-L-methionine</keyword>
<keyword evidence="2 5" id="KW-0808">Transferase</keyword>
<evidence type="ECO:0000256" key="3">
    <source>
        <dbReference type="ARBA" id="ARBA00022691"/>
    </source>
</evidence>
<dbReference type="GO" id="GO:0032259">
    <property type="term" value="P:methylation"/>
    <property type="evidence" value="ECO:0007669"/>
    <property type="project" value="UniProtKB-KW"/>
</dbReference>
<dbReference type="NCBIfam" id="TIGR03534">
    <property type="entry name" value="RF_mod_PrmC"/>
    <property type="match status" value="1"/>
</dbReference>
<proteinExistence type="inferred from homology"/>
<name>A0A3N5ZBU7_9ALTE</name>
<dbReference type="InterPro" id="IPR019874">
    <property type="entry name" value="RF_methyltr_PrmC"/>
</dbReference>
<dbReference type="PANTHER" id="PTHR18895:SF74">
    <property type="entry name" value="MTRF1L RELEASE FACTOR GLUTAMINE METHYLTRANSFERASE"/>
    <property type="match status" value="1"/>
</dbReference>
<dbReference type="PROSITE" id="PS00092">
    <property type="entry name" value="N6_MTASE"/>
    <property type="match status" value="1"/>
</dbReference>
<protein>
    <recommendedName>
        <fullName evidence="5">Release factor glutamine methyltransferase</fullName>
        <shortName evidence="5">RF MTase</shortName>
        <ecNumber evidence="5">2.1.1.297</ecNumber>
    </recommendedName>
    <alternativeName>
        <fullName evidence="5">N5-glutamine methyltransferase PrmC</fullName>
    </alternativeName>
    <alternativeName>
        <fullName evidence="5">Protein-(glutamine-N5) MTase PrmC</fullName>
    </alternativeName>
    <alternativeName>
        <fullName evidence="5">Protein-glutamine N-methyltransferase PrmC</fullName>
    </alternativeName>
</protein>
<evidence type="ECO:0000259" key="7">
    <source>
        <dbReference type="Pfam" id="PF17827"/>
    </source>
</evidence>
<evidence type="ECO:0000259" key="6">
    <source>
        <dbReference type="Pfam" id="PF05175"/>
    </source>
</evidence>
<dbReference type="PANTHER" id="PTHR18895">
    <property type="entry name" value="HEMK METHYLTRANSFERASE"/>
    <property type="match status" value="1"/>
</dbReference>
<dbReference type="AlphaFoldDB" id="A0A3N5ZBU7"/>
<evidence type="ECO:0000256" key="4">
    <source>
        <dbReference type="ARBA" id="ARBA00048391"/>
    </source>
</evidence>